<protein>
    <submittedName>
        <fullName evidence="3">G_PROTEIN_RECEP_F1_2 domain-containing protein</fullName>
    </submittedName>
</protein>
<dbReference type="InterPro" id="IPR019428">
    <property type="entry name" value="7TM_GPCR_serpentine_rcpt_Str"/>
</dbReference>
<keyword evidence="1" id="KW-0472">Membrane</keyword>
<reference evidence="3" key="1">
    <citation type="submission" date="2017-02" db="UniProtKB">
        <authorList>
            <consortium name="WormBaseParasite"/>
        </authorList>
    </citation>
    <scope>IDENTIFICATION</scope>
</reference>
<feature type="transmembrane region" description="Helical" evidence="1">
    <location>
        <begin position="175"/>
        <end position="197"/>
    </location>
</feature>
<dbReference type="WBParaSite" id="SPAL_0000957750.1">
    <property type="protein sequence ID" value="SPAL_0000957750.1"/>
    <property type="gene ID" value="SPAL_0000957750"/>
</dbReference>
<dbReference type="Proteomes" id="UP000046392">
    <property type="component" value="Unplaced"/>
</dbReference>
<keyword evidence="2" id="KW-1185">Reference proteome</keyword>
<sequence length="234" mass="27036">MGCLFNIVAIALVVKKRNESQNKYYTFMLFLQFGLAIISIIVIGYLRLYLYVIDKYLVMFLRPLDHPLSNDFIHISLISFVIFLLYFNITIPTGLIAARFSIVCTNNGFKRNSIIRVLVPCITLTIIQAASITFPFTEHVSSNIIINAIKKYNIESDILTESTIAFGSKISDLKFLLVFIVVPTYFTVNYFFIIYFVRKYKLYIKEHKDIISTQTEKINKEFMTILIVQAFTPA</sequence>
<keyword evidence="1" id="KW-1133">Transmembrane helix</keyword>
<dbReference type="Pfam" id="PF10326">
    <property type="entry name" value="7TM_GPCR_Str"/>
    <property type="match status" value="1"/>
</dbReference>
<evidence type="ECO:0000313" key="2">
    <source>
        <dbReference type="Proteomes" id="UP000046392"/>
    </source>
</evidence>
<feature type="transmembrane region" description="Helical" evidence="1">
    <location>
        <begin position="72"/>
        <end position="102"/>
    </location>
</feature>
<organism evidence="2 3">
    <name type="scientific">Strongyloides papillosus</name>
    <name type="common">Intestinal threadworm</name>
    <dbReference type="NCBI Taxonomy" id="174720"/>
    <lineage>
        <taxon>Eukaryota</taxon>
        <taxon>Metazoa</taxon>
        <taxon>Ecdysozoa</taxon>
        <taxon>Nematoda</taxon>
        <taxon>Chromadorea</taxon>
        <taxon>Rhabditida</taxon>
        <taxon>Tylenchina</taxon>
        <taxon>Panagrolaimomorpha</taxon>
        <taxon>Strongyloidoidea</taxon>
        <taxon>Strongyloididae</taxon>
        <taxon>Strongyloides</taxon>
    </lineage>
</organism>
<feature type="transmembrane region" description="Helical" evidence="1">
    <location>
        <begin position="114"/>
        <end position="134"/>
    </location>
</feature>
<evidence type="ECO:0000256" key="1">
    <source>
        <dbReference type="SAM" id="Phobius"/>
    </source>
</evidence>
<evidence type="ECO:0000313" key="3">
    <source>
        <dbReference type="WBParaSite" id="SPAL_0000957750.1"/>
    </source>
</evidence>
<accession>A0A0N5BUQ8</accession>
<proteinExistence type="predicted"/>
<keyword evidence="1" id="KW-0812">Transmembrane</keyword>
<feature type="transmembrane region" description="Helical" evidence="1">
    <location>
        <begin position="24"/>
        <end position="52"/>
    </location>
</feature>
<dbReference type="AlphaFoldDB" id="A0A0N5BUQ8"/>
<name>A0A0N5BUQ8_STREA</name>